<accession>A0A6P8VWH6</accession>
<dbReference type="PROSITE" id="PS50041">
    <property type="entry name" value="C_TYPE_LECTIN_2"/>
    <property type="match status" value="4"/>
</dbReference>
<protein>
    <submittedName>
        <fullName evidence="5">Uncharacterized protein LOC117558055</fullName>
    </submittedName>
</protein>
<dbReference type="InterPro" id="IPR016186">
    <property type="entry name" value="C-type_lectin-like/link_sf"/>
</dbReference>
<evidence type="ECO:0000256" key="2">
    <source>
        <dbReference type="SAM" id="SignalP"/>
    </source>
</evidence>
<dbReference type="InterPro" id="IPR016187">
    <property type="entry name" value="CTDL_fold"/>
</dbReference>
<reference evidence="5" key="1">
    <citation type="submission" date="2025-08" db="UniProtKB">
        <authorList>
            <consortium name="RefSeq"/>
        </authorList>
    </citation>
    <scope>IDENTIFICATION</scope>
</reference>
<feature type="chain" id="PRO_5028206997" evidence="2">
    <location>
        <begin position="22"/>
        <end position="615"/>
    </location>
</feature>
<keyword evidence="2" id="KW-0732">Signal</keyword>
<sequence>METVLLIIIALSGLSAVSSHAERQYHFVSEAKTMSEAQRYCREKHTDLATVDSMEVVKLLNDMAGQHNQAAWIGLHDDRDTRRWSMSDPSFYGPGQTEFRPWRSGQPSNGHDEQCTLLNSDGTWVDNACNYVTWVICFDVTGPNAAFVITKSSMNWTDAQSYCRENHTDLASVRNQTEYQQIVDLLPEGGWYWIGLYRDSWKWSDGSNSSFKYWKENEPNYNALKVCVAAAFDNSGKWEDLDCGVEKPFICYGPVPVSMQVIKVRVKKPNGVDLNDQAFLDAMLVEAKKNLRAQGLDDNVQVAWRKQPDGQVFHEEEEKKRDELYLKVDALCPESYRVNSPDQIRLLAIADNFQRQYSLLYPDHKPLLLCPVNECGERNREETRMETVLLIIIALSGLSAVSSHAERQYHFVYEAKNMSEAQRYCREKHTDLATVDSMEVVKLLNNMAGQYKQSAWIGLHDDRDTWRWSMSDPSFYGSGEIEFRRWRTGQPSNGHDEQCTLLRSDGTWLDYDCNIAYRSVCFDVTGPNAAFVLIESPMNWTDAQSYCREHHTDLASVRNPAENQQIVDLLPEGGVSIGLYRDSWKWSDGSNSSFKYWKVNEPNYEVFKGLCRCSF</sequence>
<keyword evidence="4" id="KW-1185">Reference proteome</keyword>
<dbReference type="Pfam" id="PF00059">
    <property type="entry name" value="Lectin_C"/>
    <property type="match status" value="4"/>
</dbReference>
<evidence type="ECO:0000259" key="3">
    <source>
        <dbReference type="PROSITE" id="PS50041"/>
    </source>
</evidence>
<dbReference type="PANTHER" id="PTHR45784">
    <property type="entry name" value="C-TYPE LECTIN DOMAIN FAMILY 20 MEMBER A-RELATED"/>
    <property type="match status" value="1"/>
</dbReference>
<dbReference type="InterPro" id="IPR018378">
    <property type="entry name" value="C-type_lectin_CS"/>
</dbReference>
<gene>
    <name evidence="5" type="primary">LOC117558055</name>
</gene>
<dbReference type="InterPro" id="IPR001304">
    <property type="entry name" value="C-type_lectin-like"/>
</dbReference>
<feature type="domain" description="C-type lectin" evidence="3">
    <location>
        <begin position="20"/>
        <end position="138"/>
    </location>
</feature>
<evidence type="ECO:0000313" key="5">
    <source>
        <dbReference type="RefSeq" id="XP_034089908.1"/>
    </source>
</evidence>
<name>A0A6P8VWH6_GYMAC</name>
<dbReference type="AlphaFoldDB" id="A0A6P8VWH6"/>
<dbReference type="SMART" id="SM00034">
    <property type="entry name" value="CLECT"/>
    <property type="match status" value="4"/>
</dbReference>
<keyword evidence="1" id="KW-1015">Disulfide bond</keyword>
<dbReference type="PROSITE" id="PS00615">
    <property type="entry name" value="C_TYPE_LECTIN_1"/>
    <property type="match status" value="3"/>
</dbReference>
<evidence type="ECO:0000313" key="4">
    <source>
        <dbReference type="Proteomes" id="UP000515161"/>
    </source>
</evidence>
<feature type="domain" description="C-type lectin" evidence="3">
    <location>
        <begin position="517"/>
        <end position="611"/>
    </location>
</feature>
<dbReference type="KEGG" id="gacu:117558055"/>
<evidence type="ECO:0000256" key="1">
    <source>
        <dbReference type="ARBA" id="ARBA00023157"/>
    </source>
</evidence>
<dbReference type="GeneID" id="117558055"/>
<organism evidence="4 5">
    <name type="scientific">Gymnodraco acuticeps</name>
    <name type="common">Antarctic dragonfish</name>
    <dbReference type="NCBI Taxonomy" id="8218"/>
    <lineage>
        <taxon>Eukaryota</taxon>
        <taxon>Metazoa</taxon>
        <taxon>Chordata</taxon>
        <taxon>Craniata</taxon>
        <taxon>Vertebrata</taxon>
        <taxon>Euteleostomi</taxon>
        <taxon>Actinopterygii</taxon>
        <taxon>Neopterygii</taxon>
        <taxon>Teleostei</taxon>
        <taxon>Neoteleostei</taxon>
        <taxon>Acanthomorphata</taxon>
        <taxon>Eupercaria</taxon>
        <taxon>Perciformes</taxon>
        <taxon>Notothenioidei</taxon>
        <taxon>Bathydraconidae</taxon>
        <taxon>Gymnodraco</taxon>
    </lineage>
</organism>
<feature type="domain" description="C-type lectin" evidence="3">
    <location>
        <begin position="404"/>
        <end position="522"/>
    </location>
</feature>
<dbReference type="InParanoid" id="A0A6P8VWH6"/>
<dbReference type="RefSeq" id="XP_034089908.1">
    <property type="nucleotide sequence ID" value="XM_034234017.1"/>
</dbReference>
<dbReference type="Gene3D" id="3.10.100.10">
    <property type="entry name" value="Mannose-Binding Protein A, subunit A"/>
    <property type="match status" value="4"/>
</dbReference>
<dbReference type="Proteomes" id="UP000515161">
    <property type="component" value="Unplaced"/>
</dbReference>
<dbReference type="OrthoDB" id="7357196at2759"/>
<feature type="domain" description="C-type lectin" evidence="3">
    <location>
        <begin position="147"/>
        <end position="252"/>
    </location>
</feature>
<dbReference type="SUPFAM" id="SSF56436">
    <property type="entry name" value="C-type lectin-like"/>
    <property type="match status" value="4"/>
</dbReference>
<dbReference type="PANTHER" id="PTHR45784:SF3">
    <property type="entry name" value="C-TYPE LECTIN DOMAIN FAMILY 4 MEMBER K-LIKE-RELATED"/>
    <property type="match status" value="1"/>
</dbReference>
<proteinExistence type="predicted"/>
<feature type="signal peptide" evidence="2">
    <location>
        <begin position="1"/>
        <end position="21"/>
    </location>
</feature>